<accession>A0A9P5ZPK6</accession>
<proteinExistence type="predicted"/>
<feature type="signal peptide" evidence="1">
    <location>
        <begin position="1"/>
        <end position="16"/>
    </location>
</feature>
<evidence type="ECO:0000313" key="2">
    <source>
        <dbReference type="EMBL" id="KAF9489541.1"/>
    </source>
</evidence>
<name>A0A9P5ZPK6_PLEER</name>
<gene>
    <name evidence="2" type="ORF">BDN71DRAFT_1455898</name>
</gene>
<keyword evidence="1" id="KW-0732">Signal</keyword>
<evidence type="ECO:0000313" key="3">
    <source>
        <dbReference type="Proteomes" id="UP000807025"/>
    </source>
</evidence>
<evidence type="ECO:0000256" key="1">
    <source>
        <dbReference type="SAM" id="SignalP"/>
    </source>
</evidence>
<reference evidence="2" key="1">
    <citation type="submission" date="2020-11" db="EMBL/GenBank/DDBJ databases">
        <authorList>
            <consortium name="DOE Joint Genome Institute"/>
            <person name="Ahrendt S."/>
            <person name="Riley R."/>
            <person name="Andreopoulos W."/>
            <person name="Labutti K."/>
            <person name="Pangilinan J."/>
            <person name="Ruiz-Duenas F.J."/>
            <person name="Barrasa J.M."/>
            <person name="Sanchez-Garcia M."/>
            <person name="Camarero S."/>
            <person name="Miyauchi S."/>
            <person name="Serrano A."/>
            <person name="Linde D."/>
            <person name="Babiker R."/>
            <person name="Drula E."/>
            <person name="Ayuso-Fernandez I."/>
            <person name="Pacheco R."/>
            <person name="Padilla G."/>
            <person name="Ferreira P."/>
            <person name="Barriuso J."/>
            <person name="Kellner H."/>
            <person name="Castanera R."/>
            <person name="Alfaro M."/>
            <person name="Ramirez L."/>
            <person name="Pisabarro A.G."/>
            <person name="Kuo A."/>
            <person name="Tritt A."/>
            <person name="Lipzen A."/>
            <person name="He G."/>
            <person name="Yan M."/>
            <person name="Ng V."/>
            <person name="Cullen D."/>
            <person name="Martin F."/>
            <person name="Rosso M.-N."/>
            <person name="Henrissat B."/>
            <person name="Hibbett D."/>
            <person name="Martinez A.T."/>
            <person name="Grigoriev I.V."/>
        </authorList>
    </citation>
    <scope>NUCLEOTIDE SEQUENCE</scope>
    <source>
        <strain evidence="2">ATCC 90797</strain>
    </source>
</reference>
<comment type="caution">
    <text evidence="2">The sequence shown here is derived from an EMBL/GenBank/DDBJ whole genome shotgun (WGS) entry which is preliminary data.</text>
</comment>
<dbReference type="AlphaFoldDB" id="A0A9P5ZPK6"/>
<dbReference type="Proteomes" id="UP000807025">
    <property type="component" value="Unassembled WGS sequence"/>
</dbReference>
<sequence>MRPAFIAIALAAFALARPFDGDSSSVVARAEDGAIKDHAKAAGSAVLAAAAPHAKALAGAVAGHVCDHVKAKLGARDVDGIDVDAAVDAVAEEMFAEYVAEHQIEDSSDGLWDSIKKGAKALATHVVNKGCDAIANSTGAAPAETVAADEPPAAR</sequence>
<organism evidence="2 3">
    <name type="scientific">Pleurotus eryngii</name>
    <name type="common">Boletus of the steppes</name>
    <dbReference type="NCBI Taxonomy" id="5323"/>
    <lineage>
        <taxon>Eukaryota</taxon>
        <taxon>Fungi</taxon>
        <taxon>Dikarya</taxon>
        <taxon>Basidiomycota</taxon>
        <taxon>Agaricomycotina</taxon>
        <taxon>Agaricomycetes</taxon>
        <taxon>Agaricomycetidae</taxon>
        <taxon>Agaricales</taxon>
        <taxon>Pleurotineae</taxon>
        <taxon>Pleurotaceae</taxon>
        <taxon>Pleurotus</taxon>
    </lineage>
</organism>
<dbReference type="EMBL" id="MU154667">
    <property type="protein sequence ID" value="KAF9489541.1"/>
    <property type="molecule type" value="Genomic_DNA"/>
</dbReference>
<feature type="chain" id="PRO_5040175492" evidence="1">
    <location>
        <begin position="17"/>
        <end position="155"/>
    </location>
</feature>
<protein>
    <submittedName>
        <fullName evidence="2">Uncharacterized protein</fullName>
    </submittedName>
</protein>
<keyword evidence="3" id="KW-1185">Reference proteome</keyword>